<comment type="caution">
    <text evidence="3">The sequence shown here is derived from an EMBL/GenBank/DDBJ whole genome shotgun (WGS) entry which is preliminary data.</text>
</comment>
<sequence>MKKYVWLKICLLLLLWLPLKSMAQYDSIKINEADFIRQQNNPDVIEATADSAVNMNTDSISESSEYEEEAAAYEMRHIQDSLLKELKANKKLQYYDIEKAPPKRNTWLERLMVALFRSIAAIRFIVMILLLIGLGLLVYWYMKTNGMSFFRKPKLIEGLEEIQEEELHSAGEYQEKINAAVAAGDMRQAIRWWYLYTLFQLAGREMIVPGREKTNNDYLRNMRSSPYYKKFAALTLDYEYIWYGGFDVSEDNFRNINQEFRDFNNAIGKAS</sequence>
<name>A0ABS5IWM7_9BACT</name>
<feature type="signal peptide" evidence="2">
    <location>
        <begin position="1"/>
        <end position="23"/>
    </location>
</feature>
<reference evidence="3 4" key="1">
    <citation type="submission" date="2021-04" db="EMBL/GenBank/DDBJ databases">
        <title>Chitinophaga sp. nov., isolated from the rhizosphere soil.</title>
        <authorList>
            <person name="He S."/>
        </authorList>
    </citation>
    <scope>NUCLEOTIDE SEQUENCE [LARGE SCALE GENOMIC DNA]</scope>
    <source>
        <strain evidence="3 4">2R12</strain>
    </source>
</reference>
<feature type="chain" id="PRO_5046309669" evidence="2">
    <location>
        <begin position="24"/>
        <end position="271"/>
    </location>
</feature>
<keyword evidence="2" id="KW-0732">Signal</keyword>
<proteinExistence type="predicted"/>
<accession>A0ABS5IWM7</accession>
<gene>
    <name evidence="3" type="ORF">KE626_04875</name>
</gene>
<evidence type="ECO:0000256" key="2">
    <source>
        <dbReference type="SAM" id="SignalP"/>
    </source>
</evidence>
<keyword evidence="1" id="KW-0812">Transmembrane</keyword>
<dbReference type="RefSeq" id="WP_211971754.1">
    <property type="nucleotide sequence ID" value="NZ_CBFHAM010000031.1"/>
</dbReference>
<dbReference type="Proteomes" id="UP000676386">
    <property type="component" value="Unassembled WGS sequence"/>
</dbReference>
<keyword evidence="4" id="KW-1185">Reference proteome</keyword>
<keyword evidence="1" id="KW-0472">Membrane</keyword>
<keyword evidence="1" id="KW-1133">Transmembrane helix</keyword>
<evidence type="ECO:0000313" key="3">
    <source>
        <dbReference type="EMBL" id="MBS0026637.1"/>
    </source>
</evidence>
<evidence type="ECO:0000313" key="4">
    <source>
        <dbReference type="Proteomes" id="UP000676386"/>
    </source>
</evidence>
<protein>
    <submittedName>
        <fullName evidence="3">DUF4129 domain-containing protein</fullName>
    </submittedName>
</protein>
<feature type="transmembrane region" description="Helical" evidence="1">
    <location>
        <begin position="120"/>
        <end position="142"/>
    </location>
</feature>
<dbReference type="EMBL" id="JAGTXB010000002">
    <property type="protein sequence ID" value="MBS0026637.1"/>
    <property type="molecule type" value="Genomic_DNA"/>
</dbReference>
<organism evidence="3 4">
    <name type="scientific">Chitinophaga hostae</name>
    <dbReference type="NCBI Taxonomy" id="2831022"/>
    <lineage>
        <taxon>Bacteria</taxon>
        <taxon>Pseudomonadati</taxon>
        <taxon>Bacteroidota</taxon>
        <taxon>Chitinophagia</taxon>
        <taxon>Chitinophagales</taxon>
        <taxon>Chitinophagaceae</taxon>
        <taxon>Chitinophaga</taxon>
    </lineage>
</organism>
<evidence type="ECO:0000256" key="1">
    <source>
        <dbReference type="SAM" id="Phobius"/>
    </source>
</evidence>